<dbReference type="AlphaFoldDB" id="A0A3F2RHS2"/>
<dbReference type="EMBL" id="MBDO02000312">
    <property type="protein sequence ID" value="RLN57334.1"/>
    <property type="molecule type" value="Genomic_DNA"/>
</dbReference>
<organism evidence="2 3">
    <name type="scientific">Phytophthora kernoviae</name>
    <dbReference type="NCBI Taxonomy" id="325452"/>
    <lineage>
        <taxon>Eukaryota</taxon>
        <taxon>Sar</taxon>
        <taxon>Stramenopiles</taxon>
        <taxon>Oomycota</taxon>
        <taxon>Peronosporomycetes</taxon>
        <taxon>Peronosporales</taxon>
        <taxon>Peronosporaceae</taxon>
        <taxon>Phytophthora</taxon>
    </lineage>
</organism>
<reference evidence="2 3" key="1">
    <citation type="submission" date="2018-07" db="EMBL/GenBank/DDBJ databases">
        <title>Genome sequencing of oomycete isolates from Chile give support for New Zealand origin for Phytophthora kernoviae and make available the first Nothophytophthora sp. genome.</title>
        <authorList>
            <person name="Studholme D.J."/>
            <person name="Sanfuentes E."/>
            <person name="Panda P."/>
            <person name="Hill R."/>
            <person name="Sambles C."/>
            <person name="Grant M."/>
            <person name="Williams N.M."/>
            <person name="Mcdougal R.L."/>
        </authorList>
    </citation>
    <scope>NUCLEOTIDE SEQUENCE [LARGE SCALE GENOMIC DNA]</scope>
    <source>
        <strain evidence="2">Chile6</strain>
    </source>
</reference>
<feature type="coiled-coil region" evidence="1">
    <location>
        <begin position="130"/>
        <end position="369"/>
    </location>
</feature>
<evidence type="ECO:0000313" key="2">
    <source>
        <dbReference type="EMBL" id="RLN57334.1"/>
    </source>
</evidence>
<feature type="coiled-coil region" evidence="1">
    <location>
        <begin position="1085"/>
        <end position="1190"/>
    </location>
</feature>
<dbReference type="Proteomes" id="UP000277300">
    <property type="component" value="Unassembled WGS sequence"/>
</dbReference>
<name>A0A3F2RHS2_9STRA</name>
<comment type="caution">
    <text evidence="2">The sequence shown here is derived from an EMBL/GenBank/DDBJ whole genome shotgun (WGS) entry which is preliminary data.</text>
</comment>
<accession>A0A3F2RHS2</accession>
<feature type="coiled-coil region" evidence="1">
    <location>
        <begin position="440"/>
        <end position="511"/>
    </location>
</feature>
<gene>
    <name evidence="2" type="ORF">BBP00_00007549</name>
</gene>
<sequence length="1211" mass="140625">MINMVASSSSVPQQDVEAMEKHMNNKIEYLKAQLASEMKCKEELGSHLAQITNAMEQMKTDKRQALAEQDETFKKQIERIEGAFSQEKEVMTTQQAALQGKLVTLQANVTDLIQELTMWKSKEASAKLAMDKMVEENVRLTRQLVDAEEQVETMQEERKQDAAKTGSMSVMNASEETKRVQMEALLRRLDNERQYLKSQLEGQQELKEKSQKLVTDLQYEIREVKDAMEDAMRDSERRMSELTTEKRNQEQELRGTIECLEEGKLLLNRQLKEVQTKFADAREQALLERDEIEKARIEVNEMRTQLLAAKKDSVKEQAYAKSASERMSKSLAAVKSSLKVMEEEKSKQIRRLEEENAEYIRKLATTQGEMLVLEEKFAAEKFRAKKDKATTMLAMILSEKAELWRMRSQHRTFTHTLHDERLEAIRSMKESHDKDREELNEFYLQDKSQLEEELAALHAAQMQQIKDQCASTSKSVEANAENTIEDLRRQNDQLKQSNSQLAEELTEITQKCEVISCTFEDELGALWLEWERKQANWSIEEVRHQEELQSQRNKAEEQLNLETSRLVTAHAQQLTEVQALQEAELSESAKQFVHQVEMLSEEQSQKYTAFHRAVVAAKAAQHQNELEEAIASVTERWQKEFDRLREAHEHALQDAVAKTETKADAQLVSLQKEMNERKGTAVVQCTSKWQRAMEELQERQEVEKRAAYNEGQQDREKEWQQAAQQIKERQREELDKVQQEAVAAIRAAEERHEMRFQAQLADIKKQLEEQQAQAIQTLTDEITTRERELAQQHLEANNEVLEQELTAKWTLQIEELQTQLKAKLQEEKARLSVIVEENEILLRKVREDHDNQLVELERTWDEKLEALTASTADTHKQEIDTLREELANEHDTSVKQLQEGFVKQLENQLRAQEVRLLRDQEDAIAQVQDDSEKLIDQVERAMEELKKQKEHLESELLGLRSSLEEAEDAHFDAQESFKKQKKQAAFHILHLVMRAQKKLADTAHDKQVSRTELEGKCIQLKETFTGEKNQWEDLMARVQSTWSQVQVQHGEMTQTLTNYRRDELVAHRSTSAVLSNEISIVTKQLEEVEEMKVTLEHDVDALQTEAHSVEASLRDLMLQSGGSSSSLNMAVVAKKRRLNEEFETLLERIEKKKSEVRTVEQTIASLRARREEKEHEMRQMERKLVEILVQQQKQMLLLVSAVREVAFPTSA</sequence>
<evidence type="ECO:0000313" key="3">
    <source>
        <dbReference type="Proteomes" id="UP000277300"/>
    </source>
</evidence>
<feature type="coiled-coil region" evidence="1">
    <location>
        <begin position="872"/>
        <end position="983"/>
    </location>
</feature>
<keyword evidence="1" id="KW-0175">Coiled coil</keyword>
<evidence type="ECO:0000256" key="1">
    <source>
        <dbReference type="SAM" id="Coils"/>
    </source>
</evidence>
<protein>
    <submittedName>
        <fullName evidence="2">Uncharacterized protein</fullName>
    </submittedName>
</protein>
<feature type="coiled-coil region" evidence="1">
    <location>
        <begin position="709"/>
        <end position="780"/>
    </location>
</feature>
<dbReference type="OrthoDB" id="77418at2759"/>
<proteinExistence type="predicted"/>